<dbReference type="EMBL" id="QJKJ01004526">
    <property type="protein sequence ID" value="RDX93805.1"/>
    <property type="molecule type" value="Genomic_DNA"/>
</dbReference>
<feature type="compositionally biased region" description="Basic and acidic residues" evidence="1">
    <location>
        <begin position="32"/>
        <end position="80"/>
    </location>
</feature>
<evidence type="ECO:0000313" key="2">
    <source>
        <dbReference type="EMBL" id="RDX93805.1"/>
    </source>
</evidence>
<accession>A0A371GTG0</accession>
<gene>
    <name evidence="2" type="ORF">CR513_23894</name>
</gene>
<feature type="region of interest" description="Disordered" evidence="1">
    <location>
        <begin position="31"/>
        <end position="91"/>
    </location>
</feature>
<comment type="caution">
    <text evidence="2">The sequence shown here is derived from an EMBL/GenBank/DDBJ whole genome shotgun (WGS) entry which is preliminary data.</text>
</comment>
<dbReference type="AlphaFoldDB" id="A0A371GTG0"/>
<dbReference type="Proteomes" id="UP000257109">
    <property type="component" value="Unassembled WGS sequence"/>
</dbReference>
<organism evidence="2 3">
    <name type="scientific">Mucuna pruriens</name>
    <name type="common">Velvet bean</name>
    <name type="synonym">Dolichos pruriens</name>
    <dbReference type="NCBI Taxonomy" id="157652"/>
    <lineage>
        <taxon>Eukaryota</taxon>
        <taxon>Viridiplantae</taxon>
        <taxon>Streptophyta</taxon>
        <taxon>Embryophyta</taxon>
        <taxon>Tracheophyta</taxon>
        <taxon>Spermatophyta</taxon>
        <taxon>Magnoliopsida</taxon>
        <taxon>eudicotyledons</taxon>
        <taxon>Gunneridae</taxon>
        <taxon>Pentapetalae</taxon>
        <taxon>rosids</taxon>
        <taxon>fabids</taxon>
        <taxon>Fabales</taxon>
        <taxon>Fabaceae</taxon>
        <taxon>Papilionoideae</taxon>
        <taxon>50 kb inversion clade</taxon>
        <taxon>NPAAA clade</taxon>
        <taxon>indigoferoid/millettioid clade</taxon>
        <taxon>Phaseoleae</taxon>
        <taxon>Mucuna</taxon>
    </lineage>
</organism>
<keyword evidence="3" id="KW-1185">Reference proteome</keyword>
<feature type="non-terminal residue" evidence="2">
    <location>
        <position position="1"/>
    </location>
</feature>
<reference evidence="2" key="1">
    <citation type="submission" date="2018-05" db="EMBL/GenBank/DDBJ databases">
        <title>Draft genome of Mucuna pruriens seed.</title>
        <authorList>
            <person name="Nnadi N.E."/>
            <person name="Vos R."/>
            <person name="Hasami M.H."/>
            <person name="Devisetty U.K."/>
            <person name="Aguiy J.C."/>
        </authorList>
    </citation>
    <scope>NUCLEOTIDE SEQUENCE [LARGE SCALE GENOMIC DNA]</scope>
    <source>
        <strain evidence="2">JCA_2017</strain>
    </source>
</reference>
<protein>
    <submittedName>
        <fullName evidence="2">Uncharacterized protein</fullName>
    </submittedName>
</protein>
<proteinExistence type="predicted"/>
<evidence type="ECO:0000256" key="1">
    <source>
        <dbReference type="SAM" id="MobiDB-lite"/>
    </source>
</evidence>
<evidence type="ECO:0000313" key="3">
    <source>
        <dbReference type="Proteomes" id="UP000257109"/>
    </source>
</evidence>
<name>A0A371GTG0_MUCPR</name>
<sequence>MLVTRNQASSTNEGEEDTLQRLLKVVASLQARSDEQSRLNAKVEQRQDEAEERHRQAEEHHLEAMRMAEQREEESYKSEEIDGTPIPPNFREIVVEPFDGTQDSHAHL</sequence>